<evidence type="ECO:0000313" key="2">
    <source>
        <dbReference type="EMBL" id="MFC3625712.1"/>
    </source>
</evidence>
<gene>
    <name evidence="2" type="ORF">ACFOKJ_06060</name>
</gene>
<name>A0ABV7TSI7_9NEIS</name>
<feature type="domain" description="Ferric siderophore reductase C-terminal" evidence="1">
    <location>
        <begin position="220"/>
        <end position="240"/>
    </location>
</feature>
<proteinExistence type="predicted"/>
<accession>A0ABV7TSI7</accession>
<evidence type="ECO:0000313" key="3">
    <source>
        <dbReference type="Proteomes" id="UP001595636"/>
    </source>
</evidence>
<dbReference type="Pfam" id="PF11575">
    <property type="entry name" value="FhuF_C"/>
    <property type="match status" value="1"/>
</dbReference>
<dbReference type="Proteomes" id="UP001595636">
    <property type="component" value="Unassembled WGS sequence"/>
</dbReference>
<dbReference type="InterPro" id="IPR024726">
    <property type="entry name" value="FhuF_C"/>
</dbReference>
<evidence type="ECO:0000259" key="1">
    <source>
        <dbReference type="Pfam" id="PF11575"/>
    </source>
</evidence>
<dbReference type="NCBIfam" id="TIGR03950">
    <property type="entry name" value="sidero_Fe_reduc"/>
    <property type="match status" value="1"/>
</dbReference>
<dbReference type="RefSeq" id="WP_390277502.1">
    <property type="nucleotide sequence ID" value="NZ_JBHRYH010000012.1"/>
</dbReference>
<sequence length="261" mass="27775">MSPLLSVTDTTSLLAAISRCLPGLDGVSLSTPAAAATGELTADAANPDPVAALLQHWRQAHPEAGPHYWGSRVWTLLLWQPVYLAVLAVHLAGCLPRLAGMAQRQQGGFVAGFRLAQHTLQHDSEAALIASAGQALQAACQPYLALINQQLTLHPKMAGRLQADCLLAALLHVQRCDARFDNARLQALAPQWLAALAQPGASGLLAVTLDDGRQRLALERKVCCQHFRRCDGELCSTCPKLKPAARLALLKQELSADAVSA</sequence>
<dbReference type="EMBL" id="JBHRYH010000012">
    <property type="protein sequence ID" value="MFC3625712.1"/>
    <property type="molecule type" value="Genomic_DNA"/>
</dbReference>
<protein>
    <submittedName>
        <fullName evidence="2">Siderophore ferric iron reductase</fullName>
    </submittedName>
</protein>
<reference evidence="3" key="1">
    <citation type="journal article" date="2019" name="Int. J. Syst. Evol. Microbiol.">
        <title>The Global Catalogue of Microorganisms (GCM) 10K type strain sequencing project: providing services to taxonomists for standard genome sequencing and annotation.</title>
        <authorList>
            <consortium name="The Broad Institute Genomics Platform"/>
            <consortium name="The Broad Institute Genome Sequencing Center for Infectious Disease"/>
            <person name="Wu L."/>
            <person name="Ma J."/>
        </authorList>
    </citation>
    <scope>NUCLEOTIDE SEQUENCE [LARGE SCALE GENOMIC DNA]</scope>
    <source>
        <strain evidence="3">KCTC 42195</strain>
    </source>
</reference>
<keyword evidence="3" id="KW-1185">Reference proteome</keyword>
<dbReference type="InterPro" id="IPR023998">
    <property type="entry name" value="FCR-like"/>
</dbReference>
<organism evidence="2 3">
    <name type="scientific">Vogesella amnigena</name>
    <dbReference type="NCBI Taxonomy" id="1507449"/>
    <lineage>
        <taxon>Bacteria</taxon>
        <taxon>Pseudomonadati</taxon>
        <taxon>Pseudomonadota</taxon>
        <taxon>Betaproteobacteria</taxon>
        <taxon>Neisseriales</taxon>
        <taxon>Chromobacteriaceae</taxon>
        <taxon>Vogesella</taxon>
    </lineage>
</organism>
<comment type="caution">
    <text evidence="2">The sequence shown here is derived from an EMBL/GenBank/DDBJ whole genome shotgun (WGS) entry which is preliminary data.</text>
</comment>